<sequence>MRKRPGTSSLPSANTKCVDWRLSEWKHLLFVQLDALAATLESECSELRMTLEELSAEAAALAETTEKRRNSIDQARFHLEAEKARCLACFQRLNNHVVQKGLGAKIDA</sequence>
<accession>A0A0G4GGR4</accession>
<feature type="coiled-coil region" evidence="1">
    <location>
        <begin position="37"/>
        <end position="64"/>
    </location>
</feature>
<gene>
    <name evidence="2" type="ORF">Cvel_4668</name>
</gene>
<organism evidence="2">
    <name type="scientific">Chromera velia CCMP2878</name>
    <dbReference type="NCBI Taxonomy" id="1169474"/>
    <lineage>
        <taxon>Eukaryota</taxon>
        <taxon>Sar</taxon>
        <taxon>Alveolata</taxon>
        <taxon>Colpodellida</taxon>
        <taxon>Chromeraceae</taxon>
        <taxon>Chromera</taxon>
    </lineage>
</organism>
<reference evidence="2" key="1">
    <citation type="submission" date="2014-11" db="EMBL/GenBank/DDBJ databases">
        <authorList>
            <person name="Otto D Thomas"/>
            <person name="Naeem Raeece"/>
        </authorList>
    </citation>
    <scope>NUCLEOTIDE SEQUENCE</scope>
</reference>
<evidence type="ECO:0000313" key="2">
    <source>
        <dbReference type="EMBL" id="CEM28635.1"/>
    </source>
</evidence>
<keyword evidence="1" id="KW-0175">Coiled coil</keyword>
<dbReference type="VEuPathDB" id="CryptoDB:Cvel_4668"/>
<evidence type="ECO:0000256" key="1">
    <source>
        <dbReference type="SAM" id="Coils"/>
    </source>
</evidence>
<dbReference type="EMBL" id="CDMZ01001181">
    <property type="protein sequence ID" value="CEM28635.1"/>
    <property type="molecule type" value="Genomic_DNA"/>
</dbReference>
<name>A0A0G4GGR4_9ALVE</name>
<proteinExistence type="predicted"/>
<dbReference type="AlphaFoldDB" id="A0A0G4GGR4"/>
<protein>
    <submittedName>
        <fullName evidence="2">Uncharacterized protein</fullName>
    </submittedName>
</protein>